<evidence type="ECO:0000259" key="3">
    <source>
        <dbReference type="Pfam" id="PF10647"/>
    </source>
</evidence>
<gene>
    <name evidence="4" type="primary">lpqB</name>
    <name evidence="4" type="ORF">Asi02nite_65380</name>
</gene>
<dbReference type="Proteomes" id="UP000604117">
    <property type="component" value="Unassembled WGS sequence"/>
</dbReference>
<dbReference type="InterPro" id="IPR019606">
    <property type="entry name" value="GerMN"/>
</dbReference>
<feature type="domain" description="GerMN" evidence="2">
    <location>
        <begin position="179"/>
        <end position="287"/>
    </location>
</feature>
<dbReference type="Pfam" id="PF10647">
    <property type="entry name" value="Gmad1"/>
    <property type="match status" value="1"/>
</dbReference>
<dbReference type="InterPro" id="IPR018910">
    <property type="entry name" value="LpqB_C"/>
</dbReference>
<dbReference type="RefSeq" id="WP_203717882.1">
    <property type="nucleotide sequence ID" value="NZ_BONE01000076.1"/>
</dbReference>
<organism evidence="4 5">
    <name type="scientific">Asanoa siamensis</name>
    <dbReference type="NCBI Taxonomy" id="926357"/>
    <lineage>
        <taxon>Bacteria</taxon>
        <taxon>Bacillati</taxon>
        <taxon>Actinomycetota</taxon>
        <taxon>Actinomycetes</taxon>
        <taxon>Micromonosporales</taxon>
        <taxon>Micromonosporaceae</taxon>
        <taxon>Asanoa</taxon>
    </lineage>
</organism>
<comment type="caution">
    <text evidence="4">The sequence shown here is derived from an EMBL/GenBank/DDBJ whole genome shotgun (WGS) entry which is preliminary data.</text>
</comment>
<evidence type="ECO:0000313" key="4">
    <source>
        <dbReference type="EMBL" id="GIF77020.1"/>
    </source>
</evidence>
<dbReference type="SUPFAM" id="SSF50969">
    <property type="entry name" value="YVTN repeat-like/Quinoprotein amine dehydrogenase"/>
    <property type="match status" value="1"/>
</dbReference>
<keyword evidence="5" id="KW-1185">Reference proteome</keyword>
<dbReference type="InterPro" id="IPR011044">
    <property type="entry name" value="Quino_amine_DH_bsu"/>
</dbReference>
<evidence type="ECO:0000259" key="2">
    <source>
        <dbReference type="Pfam" id="PF10646"/>
    </source>
</evidence>
<name>A0ABQ4D0I2_9ACTN</name>
<accession>A0ABQ4D0I2</accession>
<sequence>MTRRRLAGLVVTGGLVAGLVVGCGIPDHTDVKVDRVGPVSGSNQNSDPEPVPPSRTDADNVEEFVQNFLTAAAGEFDPGGKTDQRVRDYVSGPAPALKNVNLVEVAKIDVRPNNRDVALTVNHLGVLDAEGRISPPDETTTTYQLQVRAEESGGWRLTKVPPETLLDFEALKTYYTERTLYFWNADRNALVPDLRWLPAEVPTSRVPTELLEMIEDGPSPWLGTSASALPGDSKLLANAPIDNDLLTMNWSPAVGNDGQDSLAQQVAWTMRASGLHPRWLQIKINGQARDKLDVNDLLYRTPYPVGPEPHPYAILDGKVSALTVPTGVPAPVPLAAAVNQKLRFAAFKRADDAVDAAIVNQRNELRVGSAGRGAEITDLALVTGVTPRSAPVWLPRSRMGLVAGTDQRLYLFGPDHVARRLAPSGLRDITAVAVAPDGQRIALIADGKVFVVPVSIGQDGVKLLEPRAVIAPLDSPTAVAWSSENALSIGGTESPDRLSITDVTVDSARRTPRVYDARGEISMIAAFPETAALGRTSSTVLYQADNATWLALGTSTQLGRSALVGAAPTQTPGNDQPTQPIAPFFVY</sequence>
<keyword evidence="4" id="KW-0449">Lipoprotein</keyword>
<proteinExistence type="predicted"/>
<protein>
    <submittedName>
        <fullName evidence="4">Lipoprotein LpqB</fullName>
    </submittedName>
</protein>
<reference evidence="4 5" key="1">
    <citation type="submission" date="2021-01" db="EMBL/GenBank/DDBJ databases">
        <title>Whole genome shotgun sequence of Asanoa siamensis NBRC 107932.</title>
        <authorList>
            <person name="Komaki H."/>
            <person name="Tamura T."/>
        </authorList>
    </citation>
    <scope>NUCLEOTIDE SEQUENCE [LARGE SCALE GENOMIC DNA]</scope>
    <source>
        <strain evidence="4 5">NBRC 107932</strain>
    </source>
</reference>
<feature type="domain" description="Lipoprotein LpqB C-terminal" evidence="3">
    <location>
        <begin position="333"/>
        <end position="551"/>
    </location>
</feature>
<dbReference type="Pfam" id="PF10646">
    <property type="entry name" value="Germane"/>
    <property type="match status" value="1"/>
</dbReference>
<feature type="region of interest" description="Disordered" evidence="1">
    <location>
        <begin position="32"/>
        <end position="57"/>
    </location>
</feature>
<evidence type="ECO:0000256" key="1">
    <source>
        <dbReference type="SAM" id="MobiDB-lite"/>
    </source>
</evidence>
<dbReference type="EMBL" id="BONE01000076">
    <property type="protein sequence ID" value="GIF77020.1"/>
    <property type="molecule type" value="Genomic_DNA"/>
</dbReference>
<evidence type="ECO:0000313" key="5">
    <source>
        <dbReference type="Proteomes" id="UP000604117"/>
    </source>
</evidence>
<dbReference type="PROSITE" id="PS51257">
    <property type="entry name" value="PROKAR_LIPOPROTEIN"/>
    <property type="match status" value="1"/>
</dbReference>